<dbReference type="Proteomes" id="UP000590442">
    <property type="component" value="Unassembled WGS sequence"/>
</dbReference>
<protein>
    <submittedName>
        <fullName evidence="1">Uncharacterized protein</fullName>
    </submittedName>
</protein>
<dbReference type="RefSeq" id="WP_167960251.1">
    <property type="nucleotide sequence ID" value="NZ_JAATJJ010000001.1"/>
</dbReference>
<evidence type="ECO:0000313" key="1">
    <source>
        <dbReference type="EMBL" id="NJB69898.1"/>
    </source>
</evidence>
<dbReference type="AlphaFoldDB" id="A0A846QP55"/>
<evidence type="ECO:0000313" key="2">
    <source>
        <dbReference type="Proteomes" id="UP000590442"/>
    </source>
</evidence>
<reference evidence="1 2" key="1">
    <citation type="submission" date="2020-03" db="EMBL/GenBank/DDBJ databases">
        <title>Genomic Encyclopedia of Type Strains, Phase IV (KMG-IV): sequencing the most valuable type-strain genomes for metagenomic binning, comparative biology and taxonomic classification.</title>
        <authorList>
            <person name="Goeker M."/>
        </authorList>
    </citation>
    <scope>NUCLEOTIDE SEQUENCE [LARGE SCALE GENOMIC DNA]</scope>
    <source>
        <strain evidence="1 2">DSM 29762</strain>
    </source>
</reference>
<proteinExistence type="predicted"/>
<gene>
    <name evidence="1" type="ORF">GGR42_000360</name>
</gene>
<comment type="caution">
    <text evidence="1">The sequence shown here is derived from an EMBL/GenBank/DDBJ whole genome shotgun (WGS) entry which is preliminary data.</text>
</comment>
<organism evidence="1 2">
    <name type="scientific">Saonia flava</name>
    <dbReference type="NCBI Taxonomy" id="523696"/>
    <lineage>
        <taxon>Bacteria</taxon>
        <taxon>Pseudomonadati</taxon>
        <taxon>Bacteroidota</taxon>
        <taxon>Flavobacteriia</taxon>
        <taxon>Flavobacteriales</taxon>
        <taxon>Flavobacteriaceae</taxon>
        <taxon>Saonia</taxon>
    </lineage>
</organism>
<keyword evidence="2" id="KW-1185">Reference proteome</keyword>
<accession>A0A846QP55</accession>
<sequence>MRIKTELLFFTSLIIFGCYNPDEDITVIRNTEFSLIEPDEIIMADGASNYSFVIKLPGIRYGEPKEVTLESNWGKWANDASTTNLSIKYDIVADAYVDTVRLKASRIAGPFRIRIVQDSVSANTISLEAEAQFPSFVQIVSDSVSLKLLPNNSTNLKAFFFNDNGFPSDNTKFLFSADSDVNIFPREVFIDSSRTSATLQLATGTNVDTIQIYGEIPAMGTLQPIIDTLKIAITN</sequence>
<name>A0A846QP55_9FLAO</name>
<dbReference type="EMBL" id="JAATJJ010000001">
    <property type="protein sequence ID" value="NJB69898.1"/>
    <property type="molecule type" value="Genomic_DNA"/>
</dbReference>
<dbReference type="PROSITE" id="PS51257">
    <property type="entry name" value="PROKAR_LIPOPROTEIN"/>
    <property type="match status" value="1"/>
</dbReference>